<comment type="caution">
    <text evidence="2">The sequence shown here is derived from an EMBL/GenBank/DDBJ whole genome shotgun (WGS) entry which is preliminary data.</text>
</comment>
<keyword evidence="3" id="KW-1185">Reference proteome</keyword>
<accession>A0ABS2FY10</accession>
<proteinExistence type="predicted"/>
<dbReference type="EMBL" id="JACSNX010000019">
    <property type="protein sequence ID" value="MBM6851928.1"/>
    <property type="molecule type" value="Genomic_DNA"/>
</dbReference>
<sequence length="83" mass="9459">MAVYEKRDDVYRGSCGRFTRHYIWYVPPCSPGAGRFMPLGVGHCAYPRIKDRREGQSCPLWVPRTPGQDPPDVRLPGKNAPDR</sequence>
<evidence type="ECO:0000313" key="3">
    <source>
        <dbReference type="Proteomes" id="UP000719500"/>
    </source>
</evidence>
<dbReference type="Proteomes" id="UP000719500">
    <property type="component" value="Unassembled WGS sequence"/>
</dbReference>
<name>A0ABS2FY10_9FIRM</name>
<feature type="region of interest" description="Disordered" evidence="1">
    <location>
        <begin position="57"/>
        <end position="83"/>
    </location>
</feature>
<evidence type="ECO:0000313" key="2">
    <source>
        <dbReference type="EMBL" id="MBM6851928.1"/>
    </source>
</evidence>
<reference evidence="2 3" key="1">
    <citation type="journal article" date="2021" name="Sci. Rep.">
        <title>The distribution of antibiotic resistance genes in chicken gut microbiota commensals.</title>
        <authorList>
            <person name="Juricova H."/>
            <person name="Matiasovicova J."/>
            <person name="Kubasova T."/>
            <person name="Cejkova D."/>
            <person name="Rychlik I."/>
        </authorList>
    </citation>
    <scope>NUCLEOTIDE SEQUENCE [LARGE SCALE GENOMIC DNA]</scope>
    <source>
        <strain evidence="2 3">An411</strain>
    </source>
</reference>
<organism evidence="2 3">
    <name type="scientific">Oscillibacter valericigenes</name>
    <dbReference type="NCBI Taxonomy" id="351091"/>
    <lineage>
        <taxon>Bacteria</taxon>
        <taxon>Bacillati</taxon>
        <taxon>Bacillota</taxon>
        <taxon>Clostridia</taxon>
        <taxon>Eubacteriales</taxon>
        <taxon>Oscillospiraceae</taxon>
        <taxon>Oscillibacter</taxon>
    </lineage>
</organism>
<gene>
    <name evidence="2" type="ORF">H9X91_10825</name>
</gene>
<dbReference type="RefSeq" id="WP_204805000.1">
    <property type="nucleotide sequence ID" value="NZ_JACSNX010000019.1"/>
</dbReference>
<protein>
    <submittedName>
        <fullName evidence="2">Uncharacterized protein</fullName>
    </submittedName>
</protein>
<evidence type="ECO:0000256" key="1">
    <source>
        <dbReference type="SAM" id="MobiDB-lite"/>
    </source>
</evidence>